<evidence type="ECO:0000259" key="2">
    <source>
        <dbReference type="Pfam" id="PF08751"/>
    </source>
</evidence>
<dbReference type="NCBIfam" id="NF041492">
    <property type="entry name" value="MobF"/>
    <property type="match status" value="1"/>
</dbReference>
<dbReference type="SUPFAM" id="SSF52540">
    <property type="entry name" value="P-loop containing nucleoside triphosphate hydrolases"/>
    <property type="match status" value="2"/>
</dbReference>
<feature type="region of interest" description="Disordered" evidence="1">
    <location>
        <begin position="1134"/>
        <end position="1168"/>
    </location>
</feature>
<dbReference type="InterPro" id="IPR027417">
    <property type="entry name" value="P-loop_NTPase"/>
</dbReference>
<evidence type="ECO:0000313" key="4">
    <source>
        <dbReference type="Proteomes" id="UP000460435"/>
    </source>
</evidence>
<dbReference type="AlphaFoldDB" id="A0A7K3MCX8"/>
<sequence length="1168" mass="127558">MLPAVAAAHLPHEDARRPAVKGGVILFRGAGSAARRYLESDRSQADEYYLEVGTALAEFAVIDGGSDFIGESGLTPKQYADWVDWINPLSGESMGRPRLPGEGRQGSPRFAEMVINTPKSLSIAAALHPDVSDALDVAQRDAVTEIRRWLGEHSVTRVGPRGRQEVAPVEQLQTVAVSHRTSRAGDPHRHVHFQIGTRVWAAGKWRALDTAALFKQQGAIRALGTAVLAAHPGLAGVLEHHRLSLDPVTGEVAELEPFNAVMSKRAEQVQRNLARMEDEWEAAHPGGEPGPVVRSRMITAAWAHERPNKKPRRLPDEMGWQQELVDAGYDPATLTHQAKSAPASLDDLRVQEVANRALDRCAASASTWTRHTIQDHVTRITNEAGVRATPGELREFITMTTGLAAAYCFSVLSPDDVQPDHVAHLTSLRVVHAETQLRDLLHARLPEREPRRPDVAGLAARRGLDEEQTVAAAAVASTDPLVVVEGAAGAGKTTMLRVAIEATQREGRQARVVAPTKKAADVAQQELGVAADSVAALVYAHGWRWNDDGVWTRLGPGDTDPDTGLRYDGRPEAARLAAGERVIVDEAGMLDQDTALALLTVTAEADATVALVGDRAQLPAVGRGGVLDMAAHIRGTTFDMAGVHRFTDAAYADLTLHMRTGTNPAVLLDRLHALGLIRLHGNDEAMREHIATTADEDDAITVATNDQVRAFNERIRAERVQRGEVDDARTVTGSDGLSIGVGDVIQTRRNDRDLRVSNRQTWIVQHVGDDGALWVIETGNGRKRQHTAALPSEYVGEHAHLAYVSTAYGVQGATVSEAHTILSDSLDAAGVYVGMTRGRSQNVLHIVAENFDEAREQFAAAMERDRADRGLAVATQAAGAVVAGLTNDGPVRLVNTERARLAAAVEHADHEITRWQQVVTTLAEQRRAHRDEQEEYEAAVVVAESHVAQVHAEVTKPLFEQATRDGDKNVAARSAMWDASAAHRSARRFNRHTTARKLDEAAAAHRAIEQAARERWGTVAQTAESVTRWAEAVAEQRAGEDSRLIDARQRAQDARAAERQLVNRHLDECNELRRRLNSQPGIARYVQGSPENHLAQWRQRAATLRRDLAHIEALPVSEAAQLIRRRRAEAEAEAQRFARRVDTERQAQFVVPDRDKPRRSEPGRAPGR</sequence>
<dbReference type="Gene3D" id="2.30.30.940">
    <property type="match status" value="1"/>
</dbReference>
<dbReference type="EMBL" id="WLZY01000017">
    <property type="protein sequence ID" value="NDL61056.1"/>
    <property type="molecule type" value="Genomic_DNA"/>
</dbReference>
<comment type="caution">
    <text evidence="3">The sequence shown here is derived from an EMBL/GenBank/DDBJ whole genome shotgun (WGS) entry which is preliminary data.</text>
</comment>
<dbReference type="InterPro" id="IPR014862">
    <property type="entry name" value="TrwC"/>
</dbReference>
<gene>
    <name evidence="3" type="ORF">F7O44_28705</name>
</gene>
<protein>
    <submittedName>
        <fullName evidence="3">AAA family ATPase</fullName>
    </submittedName>
</protein>
<proteinExistence type="predicted"/>
<evidence type="ECO:0000256" key="1">
    <source>
        <dbReference type="SAM" id="MobiDB-lite"/>
    </source>
</evidence>
<evidence type="ECO:0000313" key="3">
    <source>
        <dbReference type="EMBL" id="NDL61056.1"/>
    </source>
</evidence>
<dbReference type="Proteomes" id="UP000460435">
    <property type="component" value="Unassembled WGS sequence"/>
</dbReference>
<dbReference type="Pfam" id="PF13604">
    <property type="entry name" value="AAA_30"/>
    <property type="match status" value="1"/>
</dbReference>
<dbReference type="Gene3D" id="3.40.50.300">
    <property type="entry name" value="P-loop containing nucleotide triphosphate hydrolases"/>
    <property type="match status" value="2"/>
</dbReference>
<organism evidence="3 4">
    <name type="scientific">Phytoactinopolyspora mesophila</name>
    <dbReference type="NCBI Taxonomy" id="2650750"/>
    <lineage>
        <taxon>Bacteria</taxon>
        <taxon>Bacillati</taxon>
        <taxon>Actinomycetota</taxon>
        <taxon>Actinomycetes</taxon>
        <taxon>Jiangellales</taxon>
        <taxon>Jiangellaceae</taxon>
        <taxon>Phytoactinopolyspora</taxon>
    </lineage>
</organism>
<keyword evidence="4" id="KW-1185">Reference proteome</keyword>
<name>A0A7K3MCX8_9ACTN</name>
<dbReference type="SUPFAM" id="SSF55464">
    <property type="entry name" value="Origin of replication-binding domain, RBD-like"/>
    <property type="match status" value="1"/>
</dbReference>
<feature type="domain" description="TrwC relaxase" evidence="2">
    <location>
        <begin position="33"/>
        <end position="324"/>
    </location>
</feature>
<reference evidence="3 4" key="1">
    <citation type="submission" date="2019-11" db="EMBL/GenBank/DDBJ databases">
        <authorList>
            <person name="Li X.-J."/>
            <person name="Feng X.-M."/>
        </authorList>
    </citation>
    <scope>NUCLEOTIDE SEQUENCE [LARGE SCALE GENOMIC DNA]</scope>
    <source>
        <strain evidence="3 4">XMNu-373</strain>
    </source>
</reference>
<accession>A0A7K3MCX8</accession>
<feature type="compositionally biased region" description="Basic and acidic residues" evidence="1">
    <location>
        <begin position="1152"/>
        <end position="1162"/>
    </location>
</feature>
<dbReference type="Pfam" id="PF08751">
    <property type="entry name" value="TrwC"/>
    <property type="match status" value="1"/>
</dbReference>
<feature type="compositionally biased region" description="Basic and acidic residues" evidence="1">
    <location>
        <begin position="1134"/>
        <end position="1145"/>
    </location>
</feature>